<dbReference type="STRING" id="1125725.HMPREF1325_1829"/>
<sequence>MLLVMQMSYAGNGSRSPNGSEPKYGIDLTKSYTGKEVQALIDIVVEESEKSIDEAYNAGYKQGVLAYKPDAEYWKVKAQGFEKELRNQTIKNWMFCLSGVSIGFLGGIGLGIGLRLSY</sequence>
<name>U2MMB2_TRESO</name>
<keyword evidence="5" id="KW-1185">Reference proteome</keyword>
<comment type="caution">
    <text evidence="2">The sequence shown here is derived from an EMBL/GenBank/DDBJ whole genome shotgun (WGS) entry which is preliminary data.</text>
</comment>
<dbReference type="EMBL" id="AUZJ01000002">
    <property type="protein sequence ID" value="ERF61918.1"/>
    <property type="molecule type" value="Genomic_DNA"/>
</dbReference>
<accession>U2MMB2</accession>
<dbReference type="AlphaFoldDB" id="U2MMB2"/>
<keyword evidence="1" id="KW-1133">Transmembrane helix</keyword>
<keyword evidence="1" id="KW-0472">Membrane</keyword>
<evidence type="ECO:0000313" key="3">
    <source>
        <dbReference type="EMBL" id="ERK00384.1"/>
    </source>
</evidence>
<evidence type="ECO:0000313" key="5">
    <source>
        <dbReference type="Proteomes" id="UP000016646"/>
    </source>
</evidence>
<keyword evidence="1" id="KW-0812">Transmembrane</keyword>
<feature type="transmembrane region" description="Helical" evidence="1">
    <location>
        <begin position="93"/>
        <end position="114"/>
    </location>
</feature>
<dbReference type="Proteomes" id="UP000016646">
    <property type="component" value="Unassembled WGS sequence"/>
</dbReference>
<dbReference type="PATRIC" id="fig|1125725.3.peg.84"/>
<evidence type="ECO:0000256" key="1">
    <source>
        <dbReference type="SAM" id="Phobius"/>
    </source>
</evidence>
<organism evidence="2 4">
    <name type="scientific">Treponema socranskii subsp. socranskii VPI DR56BR1116 = ATCC 35536</name>
    <dbReference type="NCBI Taxonomy" id="1125725"/>
    <lineage>
        <taxon>Bacteria</taxon>
        <taxon>Pseudomonadati</taxon>
        <taxon>Spirochaetota</taxon>
        <taxon>Spirochaetia</taxon>
        <taxon>Spirochaetales</taxon>
        <taxon>Treponemataceae</taxon>
        <taxon>Treponema</taxon>
    </lineage>
</organism>
<gene>
    <name evidence="3" type="ORF">HMPREF0860_1067</name>
    <name evidence="2" type="ORF">HMPREF1325_1829</name>
</gene>
<evidence type="ECO:0000313" key="2">
    <source>
        <dbReference type="EMBL" id="ERF61918.1"/>
    </source>
</evidence>
<dbReference type="EMBL" id="AVQI01000067">
    <property type="protein sequence ID" value="ERK00384.1"/>
    <property type="molecule type" value="Genomic_DNA"/>
</dbReference>
<dbReference type="Proteomes" id="UP000016412">
    <property type="component" value="Unassembled WGS sequence"/>
</dbReference>
<proteinExistence type="predicted"/>
<reference evidence="4 5" key="1">
    <citation type="submission" date="2013-08" db="EMBL/GenBank/DDBJ databases">
        <authorList>
            <person name="Durkin A.S."/>
            <person name="Haft D.R."/>
            <person name="McCorrison J."/>
            <person name="Torralba M."/>
            <person name="Gillis M."/>
            <person name="Haft D.H."/>
            <person name="Methe B."/>
            <person name="Sutton G."/>
            <person name="Nelson K.E."/>
        </authorList>
    </citation>
    <scope>NUCLEOTIDE SEQUENCE [LARGE SCALE GENOMIC DNA]</scope>
    <source>
        <strain evidence="3 5">ATCC 35536</strain>
        <strain evidence="2 4">VPI DR56BR1116</strain>
    </source>
</reference>
<protein>
    <submittedName>
        <fullName evidence="2">Uncharacterized protein</fullName>
    </submittedName>
</protein>
<evidence type="ECO:0000313" key="4">
    <source>
        <dbReference type="Proteomes" id="UP000016412"/>
    </source>
</evidence>